<proteinExistence type="predicted"/>
<keyword evidence="1" id="KW-0812">Transmembrane</keyword>
<dbReference type="Proteomes" id="UP000000684">
    <property type="component" value="Chromosome"/>
</dbReference>
<dbReference type="HOGENOM" id="CLU_2304088_0_0_6"/>
<reference evidence="2 3" key="1">
    <citation type="submission" date="2006-08" db="EMBL/GenBank/DDBJ databases">
        <title>Complete sequence of Shewanella frigidimarina NCIMB 400.</title>
        <authorList>
            <consortium name="US DOE Joint Genome Institute"/>
            <person name="Copeland A."/>
            <person name="Lucas S."/>
            <person name="Lapidus A."/>
            <person name="Barry K."/>
            <person name="Detter J.C."/>
            <person name="Glavina del Rio T."/>
            <person name="Hammon N."/>
            <person name="Israni S."/>
            <person name="Dalin E."/>
            <person name="Tice H."/>
            <person name="Pitluck S."/>
            <person name="Fredrickson J.K."/>
            <person name="Kolker E."/>
            <person name="McCuel L.A."/>
            <person name="DiChristina T."/>
            <person name="Nealson K.H."/>
            <person name="Newman D."/>
            <person name="Tiedje J.M."/>
            <person name="Zhou J."/>
            <person name="Romine M.F."/>
            <person name="Culley D.E."/>
            <person name="Serres M."/>
            <person name="Chertkov O."/>
            <person name="Brettin T."/>
            <person name="Bruce D."/>
            <person name="Han C."/>
            <person name="Tapia R."/>
            <person name="Gilna P."/>
            <person name="Schmutz J."/>
            <person name="Larimer F."/>
            <person name="Land M."/>
            <person name="Hauser L."/>
            <person name="Kyrpides N."/>
            <person name="Mikhailova N."/>
            <person name="Richardson P."/>
        </authorList>
    </citation>
    <scope>NUCLEOTIDE SEQUENCE [LARGE SCALE GENOMIC DNA]</scope>
    <source>
        <strain evidence="2 3">NCIMB 400</strain>
    </source>
</reference>
<accession>Q089C9</accession>
<keyword evidence="3" id="KW-1185">Reference proteome</keyword>
<evidence type="ECO:0000256" key="1">
    <source>
        <dbReference type="SAM" id="Phobius"/>
    </source>
</evidence>
<evidence type="ECO:0000313" key="2">
    <source>
        <dbReference type="EMBL" id="ABI70136.1"/>
    </source>
</evidence>
<name>Q089C9_SHEFN</name>
<keyword evidence="1" id="KW-1133">Transmembrane helix</keyword>
<dbReference type="AlphaFoldDB" id="Q089C9"/>
<keyword evidence="1" id="KW-0472">Membrane</keyword>
<dbReference type="STRING" id="318167.Sfri_0273"/>
<dbReference type="InterPro" id="IPR009525">
    <property type="entry name" value="DUF1145"/>
</dbReference>
<dbReference type="EMBL" id="CP000447">
    <property type="protein sequence ID" value="ABI70136.1"/>
    <property type="molecule type" value="Genomic_DNA"/>
</dbReference>
<organism evidence="2 3">
    <name type="scientific">Shewanella frigidimarina (strain NCIMB 400)</name>
    <dbReference type="NCBI Taxonomy" id="318167"/>
    <lineage>
        <taxon>Bacteria</taxon>
        <taxon>Pseudomonadati</taxon>
        <taxon>Pseudomonadota</taxon>
        <taxon>Gammaproteobacteria</taxon>
        <taxon>Alteromonadales</taxon>
        <taxon>Shewanellaceae</taxon>
        <taxon>Shewanella</taxon>
    </lineage>
</organism>
<dbReference type="OrthoDB" id="6271718at2"/>
<feature type="transmembrane region" description="Helical" evidence="1">
    <location>
        <begin position="36"/>
        <end position="56"/>
    </location>
</feature>
<dbReference type="KEGG" id="sfr:Sfri_0273"/>
<dbReference type="Pfam" id="PF06611">
    <property type="entry name" value="DUF1145"/>
    <property type="match status" value="1"/>
</dbReference>
<feature type="transmembrane region" description="Helical" evidence="1">
    <location>
        <begin position="7"/>
        <end position="30"/>
    </location>
</feature>
<protein>
    <recommendedName>
        <fullName evidence="4">DUF1145 domain-containing protein</fullName>
    </recommendedName>
</protein>
<gene>
    <name evidence="2" type="ordered locus">Sfri_0273</name>
</gene>
<evidence type="ECO:0000313" key="3">
    <source>
        <dbReference type="Proteomes" id="UP000000684"/>
    </source>
</evidence>
<evidence type="ECO:0008006" key="4">
    <source>
        <dbReference type="Google" id="ProtNLM"/>
    </source>
</evidence>
<sequence length="100" mass="11442">MPMSIHDIVLIGKTATLSMWCLVAYGFFIFSPDVSLFLNVFASITAAMHMLLVLLTRLKNIRNKKPAVHYRAILLWGVFALFEQYHSRHSSQLVNGINKY</sequence>